<protein>
    <submittedName>
        <fullName evidence="2">Putative membrane-associated protein</fullName>
    </submittedName>
</protein>
<dbReference type="GO" id="GO:0034338">
    <property type="term" value="F:short-chain carboxylesterase activity"/>
    <property type="evidence" value="ECO:0007669"/>
    <property type="project" value="TreeGrafter"/>
</dbReference>
<dbReference type="Gene3D" id="3.40.50.1820">
    <property type="entry name" value="alpha/beta hydrolase"/>
    <property type="match status" value="1"/>
</dbReference>
<dbReference type="VEuPathDB" id="TriTrypDB:Lsey_0122_0040"/>
<proteinExistence type="inferred from homology"/>
<evidence type="ECO:0000256" key="1">
    <source>
        <dbReference type="ARBA" id="ARBA00010884"/>
    </source>
</evidence>
<evidence type="ECO:0000313" key="2">
    <source>
        <dbReference type="EMBL" id="KPI86616.1"/>
    </source>
</evidence>
<dbReference type="GO" id="GO:0047372">
    <property type="term" value="F:monoacylglycerol lipase activity"/>
    <property type="evidence" value="ECO:0007669"/>
    <property type="project" value="TreeGrafter"/>
</dbReference>
<comment type="caution">
    <text evidence="2">The sequence shown here is derived from an EMBL/GenBank/DDBJ whole genome shotgun (WGS) entry which is preliminary data.</text>
</comment>
<dbReference type="OMA" id="HCTGEDV"/>
<accession>A0A0N0P5L7</accession>
<gene>
    <name evidence="2" type="ORF">ABL78_4294</name>
</gene>
<dbReference type="InterPro" id="IPR029058">
    <property type="entry name" value="AB_hydrolase_fold"/>
</dbReference>
<reference evidence="2 3" key="1">
    <citation type="journal article" date="2015" name="PLoS Pathog.">
        <title>Leptomonas seymouri: Adaptations to the Dixenous Life Cycle Analyzed by Genome Sequencing, Transcriptome Profiling and Co-infection with Leishmania donovani.</title>
        <authorList>
            <person name="Kraeva N."/>
            <person name="Butenko A."/>
            <person name="Hlavacova J."/>
            <person name="Kostygov A."/>
            <person name="Myskova J."/>
            <person name="Grybchuk D."/>
            <person name="Lestinova T."/>
            <person name="Votypka J."/>
            <person name="Volf P."/>
            <person name="Opperdoes F."/>
            <person name="Flegontov P."/>
            <person name="Lukes J."/>
            <person name="Yurchenko V."/>
        </authorList>
    </citation>
    <scope>NUCLEOTIDE SEQUENCE [LARGE SCALE GENOMIC DNA]</scope>
    <source>
        <strain evidence="2 3">ATCC 30220</strain>
    </source>
</reference>
<organism evidence="2 3">
    <name type="scientific">Leptomonas seymouri</name>
    <dbReference type="NCBI Taxonomy" id="5684"/>
    <lineage>
        <taxon>Eukaryota</taxon>
        <taxon>Discoba</taxon>
        <taxon>Euglenozoa</taxon>
        <taxon>Kinetoplastea</taxon>
        <taxon>Metakinetoplastina</taxon>
        <taxon>Trypanosomatida</taxon>
        <taxon>Trypanosomatidae</taxon>
        <taxon>Leishmaniinae</taxon>
        <taxon>Leptomonas</taxon>
    </lineage>
</organism>
<dbReference type="PANTHER" id="PTHR10794">
    <property type="entry name" value="ABHYDROLASE DOMAIN-CONTAINING PROTEIN"/>
    <property type="match status" value="1"/>
</dbReference>
<dbReference type="OrthoDB" id="247542at2759"/>
<dbReference type="Proteomes" id="UP000038009">
    <property type="component" value="Unassembled WGS sequence"/>
</dbReference>
<dbReference type="InterPro" id="IPR050960">
    <property type="entry name" value="AB_hydrolase_4_sf"/>
</dbReference>
<dbReference type="SUPFAM" id="SSF53474">
    <property type="entry name" value="alpha/beta-Hydrolases"/>
    <property type="match status" value="1"/>
</dbReference>
<evidence type="ECO:0000313" key="3">
    <source>
        <dbReference type="Proteomes" id="UP000038009"/>
    </source>
</evidence>
<sequence length="455" mass="50970">MLERVILFNVHCVLDLFFYRIPRWIRALLVKLPVTLWQLITGRRPLTYVPSTERHIAVITSQSNPAAGEKVMRLFGLSKSMTYNGPLYSGHIHTVIGCARTSHRVAYERELLKAEDTNPICLDWLRVPAGSDAKGIILLIPGLGNYGQSNYIQRFARFAVQHGYHVCLLTPRGMGSAPLTTPNITCVTFTSDIRHILRHRLQRDMIMAEFGAALPLFAVGYSCGSSTLVKCVAEETQAHKASNNTLYKTGFPIEAVLSMIAPNDMHASTEVLQTRIGTLLYAKPIFSALCKYLRKHSKTLQSASEGKTEEEKQQLALLHTDFEAAMKLIQDLKDIDVHVVAPHFGYADRFAYYKDGNLLQYVEKIHNVPVLCFNTRDDPIVGYAVSHAAWQATCDLNCNAVYVEVPSGGHFGFVQTPLQEWSRPFSYLQTFPLTALDSVVTSLQRKKQQQEPSGV</sequence>
<name>A0A0N0P5L7_LEPSE</name>
<keyword evidence="3" id="KW-1185">Reference proteome</keyword>
<dbReference type="EMBL" id="LJSK01000122">
    <property type="protein sequence ID" value="KPI86616.1"/>
    <property type="molecule type" value="Genomic_DNA"/>
</dbReference>
<comment type="similarity">
    <text evidence="1">Belongs to the AB hydrolase superfamily. AB hydrolase 4 family.</text>
</comment>
<dbReference type="PANTHER" id="PTHR10794:SF63">
    <property type="entry name" value="ALPHA_BETA HYDROLASE 1, ISOFORM A"/>
    <property type="match status" value="1"/>
</dbReference>
<dbReference type="AlphaFoldDB" id="A0A0N0P5L7"/>